<feature type="region of interest" description="Disordered" evidence="1">
    <location>
        <begin position="1"/>
        <end position="46"/>
    </location>
</feature>
<feature type="compositionally biased region" description="Basic residues" evidence="1">
    <location>
        <begin position="1"/>
        <end position="10"/>
    </location>
</feature>
<dbReference type="Proteomes" id="UP000431269">
    <property type="component" value="Chromosome"/>
</dbReference>
<gene>
    <name evidence="3" type="ORF">DSM104635_03541</name>
</gene>
<accession>A0A6I6MMZ1</accession>
<dbReference type="KEGG" id="tsv:DSM104635_03541"/>
<dbReference type="GO" id="GO:0008270">
    <property type="term" value="F:zinc ion binding"/>
    <property type="evidence" value="ECO:0007669"/>
    <property type="project" value="UniProtKB-KW"/>
</dbReference>
<keyword evidence="3" id="KW-0863">Zinc-finger</keyword>
<dbReference type="AlphaFoldDB" id="A0A6I6MMZ1"/>
<evidence type="ECO:0000259" key="2">
    <source>
        <dbReference type="Pfam" id="PF10276"/>
    </source>
</evidence>
<reference evidence="4" key="1">
    <citation type="submission" date="2019-12" db="EMBL/GenBank/DDBJ databases">
        <title>Complete genome of Terracaulis silvestris 0127_4.</title>
        <authorList>
            <person name="Vieira S."/>
            <person name="Riedel T."/>
            <person name="Sproer C."/>
            <person name="Pascual J."/>
            <person name="Boedeker C."/>
            <person name="Overmann J."/>
        </authorList>
    </citation>
    <scope>NUCLEOTIDE SEQUENCE [LARGE SCALE GENOMIC DNA]</scope>
    <source>
        <strain evidence="4">0127_4</strain>
    </source>
</reference>
<keyword evidence="4" id="KW-1185">Reference proteome</keyword>
<dbReference type="Pfam" id="PF10276">
    <property type="entry name" value="zf-CHCC"/>
    <property type="match status" value="1"/>
</dbReference>
<sequence>MRGRAMRFRYGRAPNASTRTGNIMSKLHDNPRTDQMTPGDPDAMPAPEVVTVTAKRVKCDGGGGALGHPVVFYDMGEDNFVECLYCDRRFVLAEGADDGH</sequence>
<protein>
    <submittedName>
        <fullName evidence="3">Zinc-finger domain protein</fullName>
    </submittedName>
</protein>
<evidence type="ECO:0000313" key="4">
    <source>
        <dbReference type="Proteomes" id="UP000431269"/>
    </source>
</evidence>
<evidence type="ECO:0000313" key="3">
    <source>
        <dbReference type="EMBL" id="QGZ96680.1"/>
    </source>
</evidence>
<organism evidence="3 4">
    <name type="scientific">Terricaulis silvestris</name>
    <dbReference type="NCBI Taxonomy" id="2686094"/>
    <lineage>
        <taxon>Bacteria</taxon>
        <taxon>Pseudomonadati</taxon>
        <taxon>Pseudomonadota</taxon>
        <taxon>Alphaproteobacteria</taxon>
        <taxon>Caulobacterales</taxon>
        <taxon>Caulobacteraceae</taxon>
        <taxon>Terricaulis</taxon>
    </lineage>
</organism>
<keyword evidence="3" id="KW-0862">Zinc</keyword>
<proteinExistence type="predicted"/>
<dbReference type="Gene3D" id="2.60.260.40">
    <property type="entry name" value="q5lls5 like domains"/>
    <property type="match status" value="1"/>
</dbReference>
<feature type="domain" description="Zinc finger CHCC-type" evidence="2">
    <location>
        <begin position="55"/>
        <end position="90"/>
    </location>
</feature>
<dbReference type="EMBL" id="CP047045">
    <property type="protein sequence ID" value="QGZ96680.1"/>
    <property type="molecule type" value="Genomic_DNA"/>
</dbReference>
<dbReference type="InterPro" id="IPR019401">
    <property type="entry name" value="Znf_CHCC"/>
</dbReference>
<evidence type="ECO:0000256" key="1">
    <source>
        <dbReference type="SAM" id="MobiDB-lite"/>
    </source>
</evidence>
<name>A0A6I6MMZ1_9CAUL</name>
<keyword evidence="3" id="KW-0479">Metal-binding</keyword>